<evidence type="ECO:0000256" key="5">
    <source>
        <dbReference type="ARBA" id="ARBA00022777"/>
    </source>
</evidence>
<keyword evidence="7" id="KW-1133">Transmembrane helix</keyword>
<evidence type="ECO:0000259" key="9">
    <source>
        <dbReference type="PROSITE" id="PS50112"/>
    </source>
</evidence>
<dbReference type="InterPro" id="IPR036890">
    <property type="entry name" value="HATPase_C_sf"/>
</dbReference>
<dbReference type="Pfam" id="PF13426">
    <property type="entry name" value="PAS_9"/>
    <property type="match status" value="1"/>
</dbReference>
<keyword evidence="7" id="KW-0812">Transmembrane</keyword>
<comment type="caution">
    <text evidence="11">The sequence shown here is derived from an EMBL/GenBank/DDBJ whole genome shotgun (WGS) entry which is preliminary data.</text>
</comment>
<dbReference type="InterPro" id="IPR005467">
    <property type="entry name" value="His_kinase_dom"/>
</dbReference>
<dbReference type="SMART" id="SM00387">
    <property type="entry name" value="HATPase_c"/>
    <property type="match status" value="1"/>
</dbReference>
<dbReference type="PROSITE" id="PS50113">
    <property type="entry name" value="PAC"/>
    <property type="match status" value="1"/>
</dbReference>
<feature type="transmembrane region" description="Helical" evidence="7">
    <location>
        <begin position="73"/>
        <end position="91"/>
    </location>
</feature>
<evidence type="ECO:0000256" key="7">
    <source>
        <dbReference type="SAM" id="Phobius"/>
    </source>
</evidence>
<keyword evidence="5" id="KW-0418">Kinase</keyword>
<dbReference type="InterPro" id="IPR036097">
    <property type="entry name" value="HisK_dim/P_sf"/>
</dbReference>
<feature type="domain" description="Histidine kinase" evidence="8">
    <location>
        <begin position="562"/>
        <end position="775"/>
    </location>
</feature>
<organism evidence="11 12">
    <name type="scientific">Flavobacterium alvei</name>
    <dbReference type="NCBI Taxonomy" id="2080416"/>
    <lineage>
        <taxon>Bacteria</taxon>
        <taxon>Pseudomonadati</taxon>
        <taxon>Bacteroidota</taxon>
        <taxon>Flavobacteriia</taxon>
        <taxon>Flavobacteriales</taxon>
        <taxon>Flavobacteriaceae</taxon>
        <taxon>Flavobacterium</taxon>
    </lineage>
</organism>
<dbReference type="CDD" id="cd00130">
    <property type="entry name" value="PAS"/>
    <property type="match status" value="1"/>
</dbReference>
<dbReference type="InterPro" id="IPR050351">
    <property type="entry name" value="BphY/WalK/GraS-like"/>
</dbReference>
<feature type="transmembrane region" description="Helical" evidence="7">
    <location>
        <begin position="12"/>
        <end position="29"/>
    </location>
</feature>
<dbReference type="PRINTS" id="PR00344">
    <property type="entry name" value="BCTRLSENSOR"/>
</dbReference>
<evidence type="ECO:0000256" key="6">
    <source>
        <dbReference type="ARBA" id="ARBA00023136"/>
    </source>
</evidence>
<reference evidence="11 12" key="1">
    <citation type="submission" date="2018-01" db="EMBL/GenBank/DDBJ databases">
        <authorList>
            <person name="Gaut B.S."/>
            <person name="Morton B.R."/>
            <person name="Clegg M.T."/>
            <person name="Duvall M.R."/>
        </authorList>
    </citation>
    <scope>NUCLEOTIDE SEQUENCE [LARGE SCALE GENOMIC DNA]</scope>
    <source>
        <strain evidence="11 12">HR-AY</strain>
    </source>
</reference>
<dbReference type="PROSITE" id="PS50109">
    <property type="entry name" value="HIS_KIN"/>
    <property type="match status" value="1"/>
</dbReference>
<dbReference type="Pfam" id="PF00512">
    <property type="entry name" value="HisKA"/>
    <property type="match status" value="1"/>
</dbReference>
<dbReference type="Pfam" id="PF02518">
    <property type="entry name" value="HATPase_c"/>
    <property type="match status" value="1"/>
</dbReference>
<feature type="transmembrane region" description="Helical" evidence="7">
    <location>
        <begin position="41"/>
        <end position="61"/>
    </location>
</feature>
<evidence type="ECO:0000259" key="10">
    <source>
        <dbReference type="PROSITE" id="PS50113"/>
    </source>
</evidence>
<dbReference type="Pfam" id="PF05227">
    <property type="entry name" value="CHASE3"/>
    <property type="match status" value="1"/>
</dbReference>
<evidence type="ECO:0000313" key="12">
    <source>
        <dbReference type="Proteomes" id="UP000237310"/>
    </source>
</evidence>
<evidence type="ECO:0000256" key="3">
    <source>
        <dbReference type="ARBA" id="ARBA00022553"/>
    </source>
</evidence>
<dbReference type="OrthoDB" id="9781208at2"/>
<dbReference type="Gene3D" id="3.30.565.10">
    <property type="entry name" value="Histidine kinase-like ATPase, C-terminal domain"/>
    <property type="match status" value="1"/>
</dbReference>
<evidence type="ECO:0000259" key="8">
    <source>
        <dbReference type="PROSITE" id="PS50109"/>
    </source>
</evidence>
<evidence type="ECO:0000256" key="1">
    <source>
        <dbReference type="ARBA" id="ARBA00000085"/>
    </source>
</evidence>
<dbReference type="InterPro" id="IPR007891">
    <property type="entry name" value="CHASE3"/>
</dbReference>
<keyword evidence="4" id="KW-0808">Transferase</keyword>
<dbReference type="SUPFAM" id="SSF55785">
    <property type="entry name" value="PYP-like sensor domain (PAS domain)"/>
    <property type="match status" value="1"/>
</dbReference>
<dbReference type="InterPro" id="IPR035965">
    <property type="entry name" value="PAS-like_dom_sf"/>
</dbReference>
<dbReference type="SMART" id="SM00091">
    <property type="entry name" value="PAS"/>
    <property type="match status" value="1"/>
</dbReference>
<dbReference type="Gene3D" id="1.10.287.130">
    <property type="match status" value="1"/>
</dbReference>
<keyword evidence="6 7" id="KW-0472">Membrane</keyword>
<dbReference type="GO" id="GO:0016020">
    <property type="term" value="C:membrane"/>
    <property type="evidence" value="ECO:0007669"/>
    <property type="project" value="UniProtKB-SubCell"/>
</dbReference>
<dbReference type="GO" id="GO:0030295">
    <property type="term" value="F:protein kinase activator activity"/>
    <property type="evidence" value="ECO:0007669"/>
    <property type="project" value="TreeGrafter"/>
</dbReference>
<dbReference type="Proteomes" id="UP000237310">
    <property type="component" value="Unassembled WGS sequence"/>
</dbReference>
<evidence type="ECO:0000256" key="4">
    <source>
        <dbReference type="ARBA" id="ARBA00022679"/>
    </source>
</evidence>
<dbReference type="GO" id="GO:0000156">
    <property type="term" value="F:phosphorelay response regulator activity"/>
    <property type="evidence" value="ECO:0007669"/>
    <property type="project" value="TreeGrafter"/>
</dbReference>
<dbReference type="AlphaFoldDB" id="A0A2S5ABE7"/>
<dbReference type="CDD" id="cd00082">
    <property type="entry name" value="HisKA"/>
    <property type="match status" value="1"/>
</dbReference>
<dbReference type="InterPro" id="IPR000700">
    <property type="entry name" value="PAS-assoc_C"/>
</dbReference>
<dbReference type="InterPro" id="IPR000014">
    <property type="entry name" value="PAS"/>
</dbReference>
<evidence type="ECO:0000313" key="11">
    <source>
        <dbReference type="EMBL" id="POY39712.1"/>
    </source>
</evidence>
<dbReference type="PROSITE" id="PS50112">
    <property type="entry name" value="PAS"/>
    <property type="match status" value="1"/>
</dbReference>
<dbReference type="EMBL" id="PQVG01000004">
    <property type="protein sequence ID" value="POY39712.1"/>
    <property type="molecule type" value="Genomic_DNA"/>
</dbReference>
<feature type="transmembrane region" description="Helical" evidence="7">
    <location>
        <begin position="142"/>
        <end position="166"/>
    </location>
</feature>
<keyword evidence="3" id="KW-0597">Phosphoprotein</keyword>
<dbReference type="NCBIfam" id="TIGR00229">
    <property type="entry name" value="sensory_box"/>
    <property type="match status" value="1"/>
</dbReference>
<feature type="transmembrane region" description="Helical" evidence="7">
    <location>
        <begin position="210"/>
        <end position="228"/>
    </location>
</feature>
<feature type="transmembrane region" description="Helical" evidence="7">
    <location>
        <begin position="386"/>
        <end position="406"/>
    </location>
</feature>
<dbReference type="GO" id="GO:0000155">
    <property type="term" value="F:phosphorelay sensor kinase activity"/>
    <property type="evidence" value="ECO:0007669"/>
    <property type="project" value="InterPro"/>
</dbReference>
<proteinExistence type="predicted"/>
<name>A0A2S5ABE7_9FLAO</name>
<protein>
    <recommendedName>
        <fullName evidence="2">histidine kinase</fullName>
        <ecNumber evidence="2">2.7.13.3</ecNumber>
    </recommendedName>
</protein>
<dbReference type="InterPro" id="IPR003661">
    <property type="entry name" value="HisK_dim/P_dom"/>
</dbReference>
<dbReference type="EC" id="2.7.13.3" evidence="2"/>
<feature type="domain" description="PAS" evidence="9">
    <location>
        <begin position="422"/>
        <end position="490"/>
    </location>
</feature>
<dbReference type="CDD" id="cd19410">
    <property type="entry name" value="HK9-like_sensor"/>
    <property type="match status" value="1"/>
</dbReference>
<comment type="catalytic activity">
    <reaction evidence="1">
        <text>ATP + protein L-histidine = ADP + protein N-phospho-L-histidine.</text>
        <dbReference type="EC" id="2.7.13.3"/>
    </reaction>
</comment>
<accession>A0A2S5ABE7</accession>
<dbReference type="Gene3D" id="3.30.450.20">
    <property type="entry name" value="PAS domain"/>
    <property type="match status" value="1"/>
</dbReference>
<dbReference type="InterPro" id="IPR003594">
    <property type="entry name" value="HATPase_dom"/>
</dbReference>
<dbReference type="PANTHER" id="PTHR42878">
    <property type="entry name" value="TWO-COMPONENT HISTIDINE KINASE"/>
    <property type="match status" value="1"/>
</dbReference>
<gene>
    <name evidence="11" type="ORF">C3L50_07710</name>
</gene>
<dbReference type="RefSeq" id="WP_103805600.1">
    <property type="nucleotide sequence ID" value="NZ_PQVG01000004.1"/>
</dbReference>
<dbReference type="GO" id="GO:0007234">
    <property type="term" value="P:osmosensory signaling via phosphorelay pathway"/>
    <property type="evidence" value="ECO:0007669"/>
    <property type="project" value="TreeGrafter"/>
</dbReference>
<dbReference type="PANTHER" id="PTHR42878:SF15">
    <property type="entry name" value="BACTERIOPHYTOCHROME"/>
    <property type="match status" value="1"/>
</dbReference>
<keyword evidence="12" id="KW-1185">Reference proteome</keyword>
<dbReference type="FunFam" id="3.30.565.10:FF:000006">
    <property type="entry name" value="Sensor histidine kinase WalK"/>
    <property type="match status" value="1"/>
</dbReference>
<feature type="transmembrane region" description="Helical" evidence="7">
    <location>
        <begin position="178"/>
        <end position="198"/>
    </location>
</feature>
<dbReference type="InterPro" id="IPR004358">
    <property type="entry name" value="Sig_transdc_His_kin-like_C"/>
</dbReference>
<feature type="domain" description="PAC" evidence="10">
    <location>
        <begin position="501"/>
        <end position="551"/>
    </location>
</feature>
<feature type="transmembrane region" description="Helical" evidence="7">
    <location>
        <begin position="117"/>
        <end position="135"/>
    </location>
</feature>
<dbReference type="SUPFAM" id="SSF47384">
    <property type="entry name" value="Homodimeric domain of signal transducing histidine kinase"/>
    <property type="match status" value="1"/>
</dbReference>
<sequence>MSLSKGDITKYIAVFTAAIGFVGILGWIFDIDGFKTIFPSMIPMKFNTVLSFFLLGISLFFHTNDKFNIIIKIVFAFVSLIGFLTLVEYIYAVDLGIDEFFCKDIKNPIATSNPGRMSPATAFSLLMIGTVLLFIRNKKMHLYVQIILFLAFLMAFHGLSNFIFGYGFYRSTDAFSKIALITAITLITLSIGIFYSPYLEYIKYSFEQKLVFGFSVVLSSVFILFYVYSKSNTDFVNSRKLIIHTQEVIGQSYEILSKIEDVELGKRGYVITGDTLFLEPFVKSKKQILNHLTNLKLLTKDNPLQQMRFNTLEKLVNQELLFLKKVIELRSNQGFEEAKKAVATARGKILMDSIKSTIVDIRNEEQVLLNKRRQKNQDSIDSANSIIYFFQIMIVLFLVALFFVALTTFKTRQKSQDILDKSNQRFTKIFNYSPVAMVITSIEEGQFMYVNDLYCETTGYSREELINKKVVDINMISVDERRKIHEKLKEKGGKEKGGKEKDIELKIRRADGKIIEVFFSMQILEIDGKMCYVYGLVDITERKKIEEKLKEVNKELDSFTYSVSHDLRAPLRAISGYAKILNEDYSSVIDAEGRRVVNVISNNAKKMGQLIDDLLAFSRLGRQSIVSVRIDMTSIIQSIKEDLLLFSNHNNIHITIQELINPTGDSNMIKVVMTNLLSNAIKYSSKKDEILIEIGSYRKEKNIVYYIKDNGAGFDMQYYDKLFGVFQRLHSTTEFEGTGVGLAIVQRIIKKHGGKVWAESKPDVGSTFYFSLPKL</sequence>
<evidence type="ECO:0000256" key="2">
    <source>
        <dbReference type="ARBA" id="ARBA00012438"/>
    </source>
</evidence>
<dbReference type="SMART" id="SM00388">
    <property type="entry name" value="HisKA"/>
    <property type="match status" value="1"/>
</dbReference>
<dbReference type="SUPFAM" id="SSF55874">
    <property type="entry name" value="ATPase domain of HSP90 chaperone/DNA topoisomerase II/histidine kinase"/>
    <property type="match status" value="1"/>
</dbReference>